<sequence length="231" mass="25079">MKTNILSLISAGLIMVACGGSGGDDPAPVPNTPPSVPTLVGPTDKSLCISNLLSFTWNKSTDSQNDAITYQIQVATDNQFTQIVNTANVSDNVYSITLDKGKAYYWRVKATDSKNASSDYSSTFSLYTEATATTNHLPFMPELVRPNYDASVATTVDLEWNASDVDASDVLSYDVFWGTDKNNLSTSKTNLSTKTTQLSGLQSATTYYWKVIVKDNKGGETIGQTWSFKTN</sequence>
<feature type="domain" description="Fibronectin type-III" evidence="2">
    <location>
        <begin position="33"/>
        <end position="131"/>
    </location>
</feature>
<dbReference type="RefSeq" id="WP_188618167.1">
    <property type="nucleotide sequence ID" value="NZ_BMLV01000005.1"/>
</dbReference>
<dbReference type="InterPro" id="IPR003961">
    <property type="entry name" value="FN3_dom"/>
</dbReference>
<evidence type="ECO:0000313" key="3">
    <source>
        <dbReference type="EMBL" id="GGP05508.1"/>
    </source>
</evidence>
<feature type="chain" id="PRO_5045360635" description="Fibronectin type-III domain-containing protein" evidence="1">
    <location>
        <begin position="24"/>
        <end position="231"/>
    </location>
</feature>
<protein>
    <recommendedName>
        <fullName evidence="2">Fibronectin type-III domain-containing protein</fullName>
    </recommendedName>
</protein>
<evidence type="ECO:0000256" key="1">
    <source>
        <dbReference type="SAM" id="SignalP"/>
    </source>
</evidence>
<organism evidence="3 4">
    <name type="scientific">Cloacibacterium rupense</name>
    <dbReference type="NCBI Taxonomy" id="517423"/>
    <lineage>
        <taxon>Bacteria</taxon>
        <taxon>Pseudomonadati</taxon>
        <taxon>Bacteroidota</taxon>
        <taxon>Flavobacteriia</taxon>
        <taxon>Flavobacteriales</taxon>
        <taxon>Weeksellaceae</taxon>
    </lineage>
</organism>
<evidence type="ECO:0000259" key="2">
    <source>
        <dbReference type="PROSITE" id="PS50853"/>
    </source>
</evidence>
<dbReference type="InterPro" id="IPR013783">
    <property type="entry name" value="Ig-like_fold"/>
</dbReference>
<accession>A0ABQ2NMA8</accession>
<comment type="caution">
    <text evidence="3">The sequence shown here is derived from an EMBL/GenBank/DDBJ whole genome shotgun (WGS) entry which is preliminary data.</text>
</comment>
<dbReference type="Gene3D" id="2.60.40.10">
    <property type="entry name" value="Immunoglobulins"/>
    <property type="match status" value="2"/>
</dbReference>
<dbReference type="InterPro" id="IPR036116">
    <property type="entry name" value="FN3_sf"/>
</dbReference>
<feature type="signal peptide" evidence="1">
    <location>
        <begin position="1"/>
        <end position="23"/>
    </location>
</feature>
<dbReference type="SUPFAM" id="SSF49265">
    <property type="entry name" value="Fibronectin type III"/>
    <property type="match status" value="1"/>
</dbReference>
<dbReference type="EMBL" id="BMLV01000005">
    <property type="protein sequence ID" value="GGP05508.1"/>
    <property type="molecule type" value="Genomic_DNA"/>
</dbReference>
<gene>
    <name evidence="3" type="ORF">GCM10010992_21870</name>
</gene>
<feature type="domain" description="Fibronectin type-III" evidence="2">
    <location>
        <begin position="140"/>
        <end position="231"/>
    </location>
</feature>
<name>A0ABQ2NMA8_9FLAO</name>
<dbReference type="CDD" id="cd00063">
    <property type="entry name" value="FN3"/>
    <property type="match status" value="1"/>
</dbReference>
<evidence type="ECO:0000313" key="4">
    <source>
        <dbReference type="Proteomes" id="UP000620064"/>
    </source>
</evidence>
<dbReference type="PROSITE" id="PS50853">
    <property type="entry name" value="FN3"/>
    <property type="match status" value="2"/>
</dbReference>
<proteinExistence type="predicted"/>
<keyword evidence="1" id="KW-0732">Signal</keyword>
<dbReference type="Proteomes" id="UP000620064">
    <property type="component" value="Unassembled WGS sequence"/>
</dbReference>
<dbReference type="PROSITE" id="PS51257">
    <property type="entry name" value="PROKAR_LIPOPROTEIN"/>
    <property type="match status" value="1"/>
</dbReference>
<reference evidence="4" key="1">
    <citation type="journal article" date="2019" name="Int. J. Syst. Evol. Microbiol.">
        <title>The Global Catalogue of Microorganisms (GCM) 10K type strain sequencing project: providing services to taxonomists for standard genome sequencing and annotation.</title>
        <authorList>
            <consortium name="The Broad Institute Genomics Platform"/>
            <consortium name="The Broad Institute Genome Sequencing Center for Infectious Disease"/>
            <person name="Wu L."/>
            <person name="Ma J."/>
        </authorList>
    </citation>
    <scope>NUCLEOTIDE SEQUENCE [LARGE SCALE GENOMIC DNA]</scope>
    <source>
        <strain evidence="4">CGMCC 1.7656</strain>
    </source>
</reference>
<keyword evidence="4" id="KW-1185">Reference proteome</keyword>